<reference evidence="1" key="1">
    <citation type="submission" date="2021-06" db="EMBL/GenBank/DDBJ databases">
        <authorList>
            <person name="Kallberg Y."/>
            <person name="Tangrot J."/>
            <person name="Rosling A."/>
        </authorList>
    </citation>
    <scope>NUCLEOTIDE SEQUENCE</scope>
    <source>
        <strain evidence="1">CL356</strain>
    </source>
</reference>
<accession>A0ACA9JV42</accession>
<protein>
    <submittedName>
        <fullName evidence="1">10111_t:CDS:1</fullName>
    </submittedName>
</protein>
<name>A0ACA9JV42_9GLOM</name>
<evidence type="ECO:0000313" key="1">
    <source>
        <dbReference type="EMBL" id="CAG8437921.1"/>
    </source>
</evidence>
<dbReference type="EMBL" id="CAJVPT010000035">
    <property type="protein sequence ID" value="CAG8437921.1"/>
    <property type="molecule type" value="Genomic_DNA"/>
</dbReference>
<keyword evidence="2" id="KW-1185">Reference proteome</keyword>
<feature type="non-terminal residue" evidence="1">
    <location>
        <position position="62"/>
    </location>
</feature>
<organism evidence="1 2">
    <name type="scientific">Acaulospora colombiana</name>
    <dbReference type="NCBI Taxonomy" id="27376"/>
    <lineage>
        <taxon>Eukaryota</taxon>
        <taxon>Fungi</taxon>
        <taxon>Fungi incertae sedis</taxon>
        <taxon>Mucoromycota</taxon>
        <taxon>Glomeromycotina</taxon>
        <taxon>Glomeromycetes</taxon>
        <taxon>Diversisporales</taxon>
        <taxon>Acaulosporaceae</taxon>
        <taxon>Acaulospora</taxon>
    </lineage>
</organism>
<gene>
    <name evidence="1" type="ORF">ACOLOM_LOCUS42</name>
</gene>
<comment type="caution">
    <text evidence="1">The sequence shown here is derived from an EMBL/GenBank/DDBJ whole genome shotgun (WGS) entry which is preliminary data.</text>
</comment>
<sequence length="62" mass="6737">MIVDDDVGGITVIGGDTSTVCTVAVEFEPVDGERKPEDVDVFIGKLENLCQNLSKFELNVHK</sequence>
<dbReference type="Proteomes" id="UP000789525">
    <property type="component" value="Unassembled WGS sequence"/>
</dbReference>
<proteinExistence type="predicted"/>
<evidence type="ECO:0000313" key="2">
    <source>
        <dbReference type="Proteomes" id="UP000789525"/>
    </source>
</evidence>